<evidence type="ECO:0000313" key="3">
    <source>
        <dbReference type="Proteomes" id="UP001331761"/>
    </source>
</evidence>
<dbReference type="EMBL" id="WIXE01002026">
    <property type="protein sequence ID" value="KAK5985176.1"/>
    <property type="molecule type" value="Genomic_DNA"/>
</dbReference>
<dbReference type="Pfam" id="PF14534">
    <property type="entry name" value="DUF4440"/>
    <property type="match status" value="1"/>
</dbReference>
<sequence>MQPKDVEATLKPLYTKWEEYAKIGNCEEVASLYHSQAVIVEKGVKATFGKEEIVKLLKEFWDKIGPHKLETSNESYQGTDDYLIVHCNYVVHPEKGAEDVKGKMAHIWKKEEGNWKIYHDEFEYS</sequence>
<evidence type="ECO:0000313" key="2">
    <source>
        <dbReference type="EMBL" id="KAK5985176.1"/>
    </source>
</evidence>
<dbReference type="PANTHER" id="PTHR31664">
    <property type="entry name" value="PROTEIN CBG16427"/>
    <property type="match status" value="1"/>
</dbReference>
<dbReference type="Proteomes" id="UP001331761">
    <property type="component" value="Unassembled WGS sequence"/>
</dbReference>
<accession>A0AAN8FRH3</accession>
<name>A0AAN8FRH3_TRICO</name>
<gene>
    <name evidence="2" type="ORF">GCK32_018573</name>
</gene>
<proteinExistence type="predicted"/>
<protein>
    <submittedName>
        <fullName evidence="2">DUF4440 domain-containing protein</fullName>
    </submittedName>
</protein>
<organism evidence="2 3">
    <name type="scientific">Trichostrongylus colubriformis</name>
    <name type="common">Black scour worm</name>
    <dbReference type="NCBI Taxonomy" id="6319"/>
    <lineage>
        <taxon>Eukaryota</taxon>
        <taxon>Metazoa</taxon>
        <taxon>Ecdysozoa</taxon>
        <taxon>Nematoda</taxon>
        <taxon>Chromadorea</taxon>
        <taxon>Rhabditida</taxon>
        <taxon>Rhabditina</taxon>
        <taxon>Rhabditomorpha</taxon>
        <taxon>Strongyloidea</taxon>
        <taxon>Trichostrongylidae</taxon>
        <taxon>Trichostrongylus</taxon>
    </lineage>
</organism>
<keyword evidence="3" id="KW-1185">Reference proteome</keyword>
<dbReference type="AlphaFoldDB" id="A0AAN8FRH3"/>
<dbReference type="PANTHER" id="PTHR31664:SF4">
    <property type="entry name" value="DUF4440 DOMAIN-CONTAINING PROTEIN"/>
    <property type="match status" value="1"/>
</dbReference>
<dbReference type="InterPro" id="IPR032710">
    <property type="entry name" value="NTF2-like_dom_sf"/>
</dbReference>
<evidence type="ECO:0000259" key="1">
    <source>
        <dbReference type="Pfam" id="PF14534"/>
    </source>
</evidence>
<comment type="caution">
    <text evidence="2">The sequence shown here is derived from an EMBL/GenBank/DDBJ whole genome shotgun (WGS) entry which is preliminary data.</text>
</comment>
<dbReference type="InterPro" id="IPR027843">
    <property type="entry name" value="DUF4440"/>
</dbReference>
<feature type="domain" description="DUF4440" evidence="1">
    <location>
        <begin position="11"/>
        <end position="117"/>
    </location>
</feature>
<dbReference type="SUPFAM" id="SSF54427">
    <property type="entry name" value="NTF2-like"/>
    <property type="match status" value="1"/>
</dbReference>
<reference evidence="2 3" key="1">
    <citation type="submission" date="2019-10" db="EMBL/GenBank/DDBJ databases">
        <title>Assembly and Annotation for the nematode Trichostrongylus colubriformis.</title>
        <authorList>
            <person name="Martin J."/>
        </authorList>
    </citation>
    <scope>NUCLEOTIDE SEQUENCE [LARGE SCALE GENOMIC DNA]</scope>
    <source>
        <strain evidence="2">G859</strain>
        <tissue evidence="2">Whole worm</tissue>
    </source>
</reference>
<dbReference type="Gene3D" id="3.10.450.50">
    <property type="match status" value="1"/>
</dbReference>